<evidence type="ECO:0000259" key="1">
    <source>
        <dbReference type="Pfam" id="PF23162"/>
    </source>
</evidence>
<sequence length="271" mass="30237">MNDARGPAHKSRTHRLLGPHKQAEGWNVLALSNGRWKLPDELFGAFLEHYVSDLPRFNLGLVVKKSEYFPYIMDVDKSATKGASVGSPMEVLKVVVRALKSVVGDIRMLFEHRNNANFHVLCPDVIVNSRTAVRIRKKQLAVLTSEHPEVDWNGIVDERVLTSNGLRLLGSLKFKEIPGAQDRTRRYKEVEADIAGGCYVPCQIDLESGCVRDAAITSEALSARLLHRPELSDADLFKLPCEDYCAIYTCIYSDGISRPRSISYAVKIAQG</sequence>
<dbReference type="EMBL" id="CAXHTA020000016">
    <property type="protein sequence ID" value="CAL5226227.1"/>
    <property type="molecule type" value="Genomic_DNA"/>
</dbReference>
<dbReference type="Pfam" id="PF23162">
    <property type="entry name" value="AEP_C962R"/>
    <property type="match status" value="1"/>
</dbReference>
<organism evidence="2 4">
    <name type="scientific">Coccomyxa viridis</name>
    <dbReference type="NCBI Taxonomy" id="1274662"/>
    <lineage>
        <taxon>Eukaryota</taxon>
        <taxon>Viridiplantae</taxon>
        <taxon>Chlorophyta</taxon>
        <taxon>core chlorophytes</taxon>
        <taxon>Trebouxiophyceae</taxon>
        <taxon>Trebouxiophyceae incertae sedis</taxon>
        <taxon>Coccomyxaceae</taxon>
        <taxon>Coccomyxa</taxon>
    </lineage>
</organism>
<dbReference type="InterPro" id="IPR056443">
    <property type="entry name" value="AEP_C962R"/>
</dbReference>
<reference evidence="2 4" key="1">
    <citation type="submission" date="2024-06" db="EMBL/GenBank/DDBJ databases">
        <authorList>
            <person name="Kraege A."/>
            <person name="Thomma B."/>
        </authorList>
    </citation>
    <scope>NUCLEOTIDE SEQUENCE [LARGE SCALE GENOMIC DNA]</scope>
</reference>
<accession>A0ABP1G1Y8</accession>
<evidence type="ECO:0000313" key="4">
    <source>
        <dbReference type="Proteomes" id="UP001497392"/>
    </source>
</evidence>
<evidence type="ECO:0000313" key="3">
    <source>
        <dbReference type="EMBL" id="CAL5226718.1"/>
    </source>
</evidence>
<feature type="domain" description="C962R-like N-terminal AEP" evidence="1">
    <location>
        <begin position="33"/>
        <end position="175"/>
    </location>
</feature>
<evidence type="ECO:0000313" key="2">
    <source>
        <dbReference type="EMBL" id="CAL5226227.1"/>
    </source>
</evidence>
<comment type="caution">
    <text evidence="2">The sequence shown here is derived from an EMBL/GenBank/DDBJ whole genome shotgun (WGS) entry which is preliminary data.</text>
</comment>
<name>A0ABP1G1Y8_9CHLO</name>
<dbReference type="Proteomes" id="UP001497392">
    <property type="component" value="Unassembled WGS sequence"/>
</dbReference>
<dbReference type="EMBL" id="CAXHTA020000016">
    <property type="protein sequence ID" value="CAL5226718.1"/>
    <property type="molecule type" value="Genomic_DNA"/>
</dbReference>
<keyword evidence="4" id="KW-1185">Reference proteome</keyword>
<protein>
    <submittedName>
        <fullName evidence="2">G9070 protein</fullName>
    </submittedName>
    <submittedName>
        <fullName evidence="3">G9570 protein</fullName>
    </submittedName>
</protein>
<gene>
    <name evidence="2" type="primary">g9070</name>
    <name evidence="3" type="synonym">g9570</name>
    <name evidence="2" type="ORF">VP750_LOCUS8133</name>
    <name evidence="3" type="ORF">VP750_LOCUS8624</name>
</gene>
<proteinExistence type="predicted"/>